<dbReference type="OrthoDB" id="9792760at2"/>
<feature type="transmembrane region" description="Helical" evidence="7">
    <location>
        <begin position="81"/>
        <end position="100"/>
    </location>
</feature>
<sequence length="140" mass="15286">MNTLRYFEFGSMKSVVLLLARFLLVFLFLKFGIPKLLGFSGTVGYMASLNVPFPTLATGVAVLMEVFVSGLILLGFYTRPLALALAIFTLGTAIIGHPYWTMTGDKVMPNTINFYKNISIIGGLLVLMVTGPGKISLDKR</sequence>
<organism evidence="8 9">
    <name type="scientific">Acinetobacter boissieri</name>
    <dbReference type="NCBI Taxonomy" id="1219383"/>
    <lineage>
        <taxon>Bacteria</taxon>
        <taxon>Pseudomonadati</taxon>
        <taxon>Pseudomonadota</taxon>
        <taxon>Gammaproteobacteria</taxon>
        <taxon>Moraxellales</taxon>
        <taxon>Moraxellaceae</taxon>
        <taxon>Acinetobacter</taxon>
    </lineage>
</organism>
<keyword evidence="5 7" id="KW-1133">Transmembrane helix</keyword>
<dbReference type="PANTHER" id="PTHR33452">
    <property type="entry name" value="OXIDOREDUCTASE CATD-RELATED"/>
    <property type="match status" value="1"/>
</dbReference>
<gene>
    <name evidence="8" type="ORF">SAMN05421733_105170</name>
</gene>
<dbReference type="Pfam" id="PF07681">
    <property type="entry name" value="DoxX"/>
    <property type="match status" value="1"/>
</dbReference>
<dbReference type="AlphaFoldDB" id="A0A1G6HIA7"/>
<reference evidence="9" key="1">
    <citation type="submission" date="2016-09" db="EMBL/GenBank/DDBJ databases">
        <authorList>
            <person name="Varghese N."/>
            <person name="Submissions S."/>
        </authorList>
    </citation>
    <scope>NUCLEOTIDE SEQUENCE [LARGE SCALE GENOMIC DNA]</scope>
    <source>
        <strain evidence="9">ANC 4422</strain>
    </source>
</reference>
<dbReference type="InterPro" id="IPR032808">
    <property type="entry name" value="DoxX"/>
</dbReference>
<dbReference type="RefSeq" id="WP_092747969.1">
    <property type="nucleotide sequence ID" value="NZ_FMYL01000005.1"/>
</dbReference>
<proteinExistence type="inferred from homology"/>
<keyword evidence="4 7" id="KW-0812">Transmembrane</keyword>
<evidence type="ECO:0000256" key="6">
    <source>
        <dbReference type="ARBA" id="ARBA00023136"/>
    </source>
</evidence>
<feature type="transmembrane region" description="Helical" evidence="7">
    <location>
        <begin position="12"/>
        <end position="33"/>
    </location>
</feature>
<evidence type="ECO:0000256" key="3">
    <source>
        <dbReference type="ARBA" id="ARBA00022475"/>
    </source>
</evidence>
<dbReference type="InterPro" id="IPR051907">
    <property type="entry name" value="DoxX-like_oxidoreductase"/>
</dbReference>
<evidence type="ECO:0000256" key="1">
    <source>
        <dbReference type="ARBA" id="ARBA00004651"/>
    </source>
</evidence>
<evidence type="ECO:0000256" key="7">
    <source>
        <dbReference type="SAM" id="Phobius"/>
    </source>
</evidence>
<evidence type="ECO:0000313" key="9">
    <source>
        <dbReference type="Proteomes" id="UP000242501"/>
    </source>
</evidence>
<comment type="subcellular location">
    <subcellularLocation>
        <location evidence="1">Cell membrane</location>
        <topology evidence="1">Multi-pass membrane protein</topology>
    </subcellularLocation>
</comment>
<evidence type="ECO:0000313" key="8">
    <source>
        <dbReference type="EMBL" id="SDB93176.1"/>
    </source>
</evidence>
<comment type="similarity">
    <text evidence="2">Belongs to the DoxX family.</text>
</comment>
<evidence type="ECO:0000256" key="4">
    <source>
        <dbReference type="ARBA" id="ARBA00022692"/>
    </source>
</evidence>
<keyword evidence="9" id="KW-1185">Reference proteome</keyword>
<protein>
    <submittedName>
        <fullName evidence="8">Putative oxidoreductase</fullName>
    </submittedName>
</protein>
<feature type="transmembrane region" description="Helical" evidence="7">
    <location>
        <begin position="112"/>
        <end position="130"/>
    </location>
</feature>
<name>A0A1G6HIA7_9GAMM</name>
<dbReference type="GO" id="GO:0005886">
    <property type="term" value="C:plasma membrane"/>
    <property type="evidence" value="ECO:0007669"/>
    <property type="project" value="UniProtKB-SubCell"/>
</dbReference>
<feature type="transmembrane region" description="Helical" evidence="7">
    <location>
        <begin position="53"/>
        <end position="74"/>
    </location>
</feature>
<dbReference type="Proteomes" id="UP000242501">
    <property type="component" value="Unassembled WGS sequence"/>
</dbReference>
<keyword evidence="6 7" id="KW-0472">Membrane</keyword>
<dbReference type="PANTHER" id="PTHR33452:SF1">
    <property type="entry name" value="INNER MEMBRANE PROTEIN YPHA-RELATED"/>
    <property type="match status" value="1"/>
</dbReference>
<evidence type="ECO:0000256" key="5">
    <source>
        <dbReference type="ARBA" id="ARBA00022989"/>
    </source>
</evidence>
<dbReference type="EMBL" id="FMYL01000005">
    <property type="protein sequence ID" value="SDB93176.1"/>
    <property type="molecule type" value="Genomic_DNA"/>
</dbReference>
<accession>A0A1G6HIA7</accession>
<evidence type="ECO:0000256" key="2">
    <source>
        <dbReference type="ARBA" id="ARBA00006679"/>
    </source>
</evidence>
<keyword evidence="3" id="KW-1003">Cell membrane</keyword>